<name>A0A0H2S186_9AGAM</name>
<dbReference type="AlphaFoldDB" id="A0A0H2S186"/>
<protein>
    <recommendedName>
        <fullName evidence="6">MYND-type domain-containing protein</fullName>
    </recommendedName>
</protein>
<keyword evidence="3" id="KW-0862">Zinc</keyword>
<dbReference type="PROSITE" id="PS50865">
    <property type="entry name" value="ZF_MYND_2"/>
    <property type="match status" value="1"/>
</dbReference>
<accession>A0A0H2S186</accession>
<proteinExistence type="predicted"/>
<evidence type="ECO:0000313" key="7">
    <source>
        <dbReference type="EMBL" id="KLO17617.1"/>
    </source>
</evidence>
<evidence type="ECO:0000256" key="3">
    <source>
        <dbReference type="ARBA" id="ARBA00022833"/>
    </source>
</evidence>
<evidence type="ECO:0000256" key="4">
    <source>
        <dbReference type="PROSITE-ProRule" id="PRU00134"/>
    </source>
</evidence>
<dbReference type="STRING" id="27342.A0A0H2S186"/>
<gene>
    <name evidence="7" type="ORF">SCHPADRAFT_900548</name>
</gene>
<keyword evidence="2 4" id="KW-0863">Zinc-finger</keyword>
<dbReference type="InParanoid" id="A0A0H2S186"/>
<dbReference type="EMBL" id="KQ085903">
    <property type="protein sequence ID" value="KLO17617.1"/>
    <property type="molecule type" value="Genomic_DNA"/>
</dbReference>
<evidence type="ECO:0000313" key="8">
    <source>
        <dbReference type="Proteomes" id="UP000053477"/>
    </source>
</evidence>
<feature type="domain" description="MYND-type" evidence="6">
    <location>
        <begin position="440"/>
        <end position="486"/>
    </location>
</feature>
<evidence type="ECO:0000259" key="6">
    <source>
        <dbReference type="PROSITE" id="PS50865"/>
    </source>
</evidence>
<dbReference type="OrthoDB" id="3202243at2759"/>
<dbReference type="Pfam" id="PF01753">
    <property type="entry name" value="zf-MYND"/>
    <property type="match status" value="1"/>
</dbReference>
<dbReference type="Gene3D" id="6.10.140.2220">
    <property type="match status" value="1"/>
</dbReference>
<sequence length="722" mass="79876">MNWTMLEGGPPWSIDTAKKHIAAARAGSAESLNLLAVNSRKIPSEALLDAVNLFLPTFKVPNGFDPLAPLPDPLKTRYDQVKICLHGLAFSSVRLLGNPTFKKNLASSWPNVIKWAQYYFIDNCETGSSLTEVRSGDMAALGSLSTLFFVFSSIERGYSNPSYRDSTLALLTKVWLKVVPNPEMDVIAMRNEIMEQMSTALSDAAASPSWALSSAREIILKSSGNQASVVAKVALTALRDAPAFRTDENSMKFAHHSAFVIYYLLRPDSPQASISIFNKAFVDQHIIRVITRTLSHFSTSSQSALQYAITIAPCCVDITNALLESRPAFILAPQFLKYGFLEGLADYIGTFHSGGRLPLHPRSTVHNIIGNLLPTLLVHYPVISSAIQATNSLIRSKKIKNLSDGVISKEWGAFYNMLLERAAVKAHYDLLLKTKSHLVCHNCGVSSNRAGQKVLTCSGCKVALYCSLACQKAAWKSELLNHKLECSALKEFTTGSDKYYNLHSSQFFPNLVAYDMKKHSPGIRKLQMENAKFRNAGSDLSYAISYIDDDGRPTKDISLFLKSKIADVEQFRSAESAELSAAKFEHALKRAEMDEDRNAQMVHVTLYRGGPRPDCIIQSILKADFVVPVNATLGSPPGKSNPRRGKARDEQRREIETLWDSIDETMYRALKEDEGFLLATSSSTGAQVTVFDRIVRLAKEIVDTEGSSMDHLFYQKMKLSTA</sequence>
<evidence type="ECO:0000256" key="2">
    <source>
        <dbReference type="ARBA" id="ARBA00022771"/>
    </source>
</evidence>
<dbReference type="SUPFAM" id="SSF144232">
    <property type="entry name" value="HIT/MYND zinc finger-like"/>
    <property type="match status" value="1"/>
</dbReference>
<dbReference type="InterPro" id="IPR002893">
    <property type="entry name" value="Znf_MYND"/>
</dbReference>
<reference evidence="7 8" key="1">
    <citation type="submission" date="2015-04" db="EMBL/GenBank/DDBJ databases">
        <title>Complete genome sequence of Schizopora paradoxa KUC8140, a cosmopolitan wood degrader in East Asia.</title>
        <authorList>
            <consortium name="DOE Joint Genome Institute"/>
            <person name="Min B."/>
            <person name="Park H."/>
            <person name="Jang Y."/>
            <person name="Kim J.-J."/>
            <person name="Kim K.H."/>
            <person name="Pangilinan J."/>
            <person name="Lipzen A."/>
            <person name="Riley R."/>
            <person name="Grigoriev I.V."/>
            <person name="Spatafora J.W."/>
            <person name="Choi I.-G."/>
        </authorList>
    </citation>
    <scope>NUCLEOTIDE SEQUENCE [LARGE SCALE GENOMIC DNA]</scope>
    <source>
        <strain evidence="7 8">KUC8140</strain>
    </source>
</reference>
<organism evidence="7 8">
    <name type="scientific">Schizopora paradoxa</name>
    <dbReference type="NCBI Taxonomy" id="27342"/>
    <lineage>
        <taxon>Eukaryota</taxon>
        <taxon>Fungi</taxon>
        <taxon>Dikarya</taxon>
        <taxon>Basidiomycota</taxon>
        <taxon>Agaricomycotina</taxon>
        <taxon>Agaricomycetes</taxon>
        <taxon>Hymenochaetales</taxon>
        <taxon>Schizoporaceae</taxon>
        <taxon>Schizopora</taxon>
    </lineage>
</organism>
<dbReference type="GO" id="GO:0008270">
    <property type="term" value="F:zinc ion binding"/>
    <property type="evidence" value="ECO:0007669"/>
    <property type="project" value="UniProtKB-KW"/>
</dbReference>
<keyword evidence="8" id="KW-1185">Reference proteome</keyword>
<evidence type="ECO:0000256" key="1">
    <source>
        <dbReference type="ARBA" id="ARBA00022723"/>
    </source>
</evidence>
<feature type="region of interest" description="Disordered" evidence="5">
    <location>
        <begin position="632"/>
        <end position="651"/>
    </location>
</feature>
<evidence type="ECO:0000256" key="5">
    <source>
        <dbReference type="SAM" id="MobiDB-lite"/>
    </source>
</evidence>
<keyword evidence="1" id="KW-0479">Metal-binding</keyword>
<dbReference type="Proteomes" id="UP000053477">
    <property type="component" value="Unassembled WGS sequence"/>
</dbReference>